<proteinExistence type="predicted"/>
<accession>A0A8I6S3V1</accession>
<reference evidence="2" key="1">
    <citation type="submission" date="2022-01" db="UniProtKB">
        <authorList>
            <consortium name="EnsemblMetazoa"/>
        </authorList>
    </citation>
    <scope>IDENTIFICATION</scope>
</reference>
<evidence type="ECO:0000313" key="2">
    <source>
        <dbReference type="EnsemblMetazoa" id="XP_014256654.1"/>
    </source>
</evidence>
<dbReference type="Proteomes" id="UP000494040">
    <property type="component" value="Unassembled WGS sequence"/>
</dbReference>
<dbReference type="AlphaFoldDB" id="A0A8I6S3V1"/>
<evidence type="ECO:0000313" key="3">
    <source>
        <dbReference type="Proteomes" id="UP000494040"/>
    </source>
</evidence>
<feature type="region of interest" description="Disordered" evidence="1">
    <location>
        <begin position="1"/>
        <end position="67"/>
    </location>
</feature>
<name>A0A8I6S3V1_CIMLE</name>
<feature type="compositionally biased region" description="Basic residues" evidence="1">
    <location>
        <begin position="53"/>
        <end position="62"/>
    </location>
</feature>
<keyword evidence="3" id="KW-1185">Reference proteome</keyword>
<dbReference type="RefSeq" id="XP_014256654.1">
    <property type="nucleotide sequence ID" value="XM_014401168.2"/>
</dbReference>
<evidence type="ECO:0000256" key="1">
    <source>
        <dbReference type="SAM" id="MobiDB-lite"/>
    </source>
</evidence>
<organism evidence="2 3">
    <name type="scientific">Cimex lectularius</name>
    <name type="common">Bed bug</name>
    <name type="synonym">Acanthia lectularia</name>
    <dbReference type="NCBI Taxonomy" id="79782"/>
    <lineage>
        <taxon>Eukaryota</taxon>
        <taxon>Metazoa</taxon>
        <taxon>Ecdysozoa</taxon>
        <taxon>Arthropoda</taxon>
        <taxon>Hexapoda</taxon>
        <taxon>Insecta</taxon>
        <taxon>Pterygota</taxon>
        <taxon>Neoptera</taxon>
        <taxon>Paraneoptera</taxon>
        <taxon>Hemiptera</taxon>
        <taxon>Heteroptera</taxon>
        <taxon>Panheteroptera</taxon>
        <taxon>Cimicomorpha</taxon>
        <taxon>Cimicidae</taxon>
        <taxon>Cimex</taxon>
    </lineage>
</organism>
<dbReference type="EnsemblMetazoa" id="XM_014401168.2">
    <property type="protein sequence ID" value="XP_014256654.1"/>
    <property type="gene ID" value="LOC106670651"/>
</dbReference>
<dbReference type="GeneID" id="106670651"/>
<protein>
    <submittedName>
        <fullName evidence="2">Uncharacterized protein</fullName>
    </submittedName>
</protein>
<dbReference type="KEGG" id="clec:106670651"/>
<sequence length="140" mass="16006">MKYDSVNIEDQSSSKQDKKSIKSRHHLRISQDNILDFNQKPTGVENIEGTSSSKKKRKKEKKDKKAKDLDMLLVNPDILNEENDQGKNKEEVIMEIRELEMKAKAIRAILKKDGHAEEVGPKTKKIKLATSKDGNLTYLT</sequence>